<dbReference type="Pfam" id="PF00704">
    <property type="entry name" value="Glyco_hydro_18"/>
    <property type="match status" value="1"/>
</dbReference>
<keyword evidence="7 8" id="KW-0326">Glycosidase</keyword>
<dbReference type="PROSITE" id="PS51910">
    <property type="entry name" value="GH18_2"/>
    <property type="match status" value="1"/>
</dbReference>
<protein>
    <recommendedName>
        <fullName evidence="11">GH18 domain-containing protein</fullName>
    </recommendedName>
</protein>
<dbReference type="GO" id="GO:0004568">
    <property type="term" value="F:chitinase activity"/>
    <property type="evidence" value="ECO:0007669"/>
    <property type="project" value="UniProtKB-ARBA"/>
</dbReference>
<keyword evidence="3 10" id="KW-0732">Signal</keyword>
<dbReference type="Gene3D" id="3.10.50.10">
    <property type="match status" value="1"/>
</dbReference>
<evidence type="ECO:0000313" key="13">
    <source>
        <dbReference type="Proteomes" id="UP000318571"/>
    </source>
</evidence>
<dbReference type="PANTHER" id="PTHR46290:SF1">
    <property type="entry name" value="DI-N-ACETYLCHITOBIASE"/>
    <property type="match status" value="1"/>
</dbReference>
<dbReference type="GO" id="GO:0006032">
    <property type="term" value="P:chitin catabolic process"/>
    <property type="evidence" value="ECO:0007669"/>
    <property type="project" value="UniProtKB-ARBA"/>
</dbReference>
<gene>
    <name evidence="12" type="ORF">TCAL_00347</name>
</gene>
<sequence length="344" mass="39595">MNVWILLGWILGLTWGIGGSRSTWNTFAFVGEVPRSTWIQFDWNKLTTVTVVGDWNYTEITDYAHAHQTRLVKIGNIATDKLNDEEYIRQWVQYQLTTVQSLNMDGINVDFEDELATDSPESHGLVFLMTELNRVFHEARPDYEVSIDVAWSADCIDKRCYDYKALADQADLVFVMAYDIQSQIWGNPRCQAKANSPINQTQMGLDTYTDLGIPRDKLVLGLPWYGYLYPCQVLLTSTCVIDSVPFRDCPCSDAAGRQWTYKDMMSIADNHTATFQWDSWSQTPFFNYYDHGTWYQAWFDHPDSLSLKYNLATQMGLGGVGMWSADFLDYDNPIQVQTWWSALP</sequence>
<dbReference type="GO" id="GO:0005615">
    <property type="term" value="C:extracellular space"/>
    <property type="evidence" value="ECO:0007669"/>
    <property type="project" value="TreeGrafter"/>
</dbReference>
<dbReference type="GO" id="GO:0009313">
    <property type="term" value="P:oligosaccharide catabolic process"/>
    <property type="evidence" value="ECO:0007669"/>
    <property type="project" value="TreeGrafter"/>
</dbReference>
<dbReference type="GO" id="GO:0008061">
    <property type="term" value="F:chitin binding"/>
    <property type="evidence" value="ECO:0007669"/>
    <property type="project" value="InterPro"/>
</dbReference>
<accession>A0A553NCG6</accession>
<evidence type="ECO:0000256" key="3">
    <source>
        <dbReference type="ARBA" id="ARBA00022729"/>
    </source>
</evidence>
<dbReference type="FunFam" id="3.20.20.80:FF:000250">
    <property type="entry name" value="Probable di-N-acetylchitobiase 1"/>
    <property type="match status" value="1"/>
</dbReference>
<keyword evidence="13" id="KW-1185">Reference proteome</keyword>
<comment type="similarity">
    <text evidence="2 9">Belongs to the glycosyl hydrolase 18 family.</text>
</comment>
<dbReference type="Gene3D" id="3.20.20.80">
    <property type="entry name" value="Glycosidases"/>
    <property type="match status" value="1"/>
</dbReference>
<dbReference type="GO" id="GO:0005764">
    <property type="term" value="C:lysosome"/>
    <property type="evidence" value="ECO:0007669"/>
    <property type="project" value="UniProtKB-SubCell"/>
</dbReference>
<dbReference type="InterPro" id="IPR029070">
    <property type="entry name" value="Chitinase_insertion_sf"/>
</dbReference>
<reference evidence="12 13" key="1">
    <citation type="journal article" date="2018" name="Nat. Ecol. Evol.">
        <title>Genomic signatures of mitonuclear coevolution across populations of Tigriopus californicus.</title>
        <authorList>
            <person name="Barreto F.S."/>
            <person name="Watson E.T."/>
            <person name="Lima T.G."/>
            <person name="Willett C.S."/>
            <person name="Edmands S."/>
            <person name="Li W."/>
            <person name="Burton R.S."/>
        </authorList>
    </citation>
    <scope>NUCLEOTIDE SEQUENCE [LARGE SCALE GENOMIC DNA]</scope>
    <source>
        <strain evidence="12 13">San Diego</strain>
    </source>
</reference>
<dbReference type="EMBL" id="VCGU01000458">
    <property type="protein sequence ID" value="TRY63142.1"/>
    <property type="molecule type" value="Genomic_DNA"/>
</dbReference>
<feature type="signal peptide" evidence="10">
    <location>
        <begin position="1"/>
        <end position="16"/>
    </location>
</feature>
<dbReference type="PROSITE" id="PS01095">
    <property type="entry name" value="GH18_1"/>
    <property type="match status" value="1"/>
</dbReference>
<evidence type="ECO:0000256" key="9">
    <source>
        <dbReference type="RuleBase" id="RU004453"/>
    </source>
</evidence>
<evidence type="ECO:0000256" key="1">
    <source>
        <dbReference type="ARBA" id="ARBA00004371"/>
    </source>
</evidence>
<dbReference type="OrthoDB" id="73875at2759"/>
<evidence type="ECO:0000256" key="10">
    <source>
        <dbReference type="SAM" id="SignalP"/>
    </source>
</evidence>
<proteinExistence type="inferred from homology"/>
<dbReference type="OMA" id="KWIMKQV"/>
<dbReference type="InterPro" id="IPR017853">
    <property type="entry name" value="GH"/>
</dbReference>
<evidence type="ECO:0000256" key="4">
    <source>
        <dbReference type="ARBA" id="ARBA00022801"/>
    </source>
</evidence>
<evidence type="ECO:0000313" key="12">
    <source>
        <dbReference type="EMBL" id="TRY63142.1"/>
    </source>
</evidence>
<dbReference type="InterPro" id="IPR011583">
    <property type="entry name" value="Chitinase_II/V-like_cat"/>
</dbReference>
<evidence type="ECO:0000256" key="8">
    <source>
        <dbReference type="RuleBase" id="RU000489"/>
    </source>
</evidence>
<comment type="subcellular location">
    <subcellularLocation>
        <location evidence="1">Lysosome</location>
    </subcellularLocation>
</comment>
<dbReference type="STRING" id="6832.A0A553NCG6"/>
<feature type="domain" description="GH18" evidence="11">
    <location>
        <begin position="1"/>
        <end position="344"/>
    </location>
</feature>
<evidence type="ECO:0000256" key="5">
    <source>
        <dbReference type="ARBA" id="ARBA00023180"/>
    </source>
</evidence>
<dbReference type="SUPFAM" id="SSF51445">
    <property type="entry name" value="(Trans)glycosidases"/>
    <property type="match status" value="1"/>
</dbReference>
<dbReference type="Proteomes" id="UP000318571">
    <property type="component" value="Chromosome 10"/>
</dbReference>
<evidence type="ECO:0000256" key="2">
    <source>
        <dbReference type="ARBA" id="ARBA00009336"/>
    </source>
</evidence>
<feature type="chain" id="PRO_5021835588" description="GH18 domain-containing protein" evidence="10">
    <location>
        <begin position="17"/>
        <end position="344"/>
    </location>
</feature>
<organism evidence="12 13">
    <name type="scientific">Tigriopus californicus</name>
    <name type="common">Marine copepod</name>
    <dbReference type="NCBI Taxonomy" id="6832"/>
    <lineage>
        <taxon>Eukaryota</taxon>
        <taxon>Metazoa</taxon>
        <taxon>Ecdysozoa</taxon>
        <taxon>Arthropoda</taxon>
        <taxon>Crustacea</taxon>
        <taxon>Multicrustacea</taxon>
        <taxon>Hexanauplia</taxon>
        <taxon>Copepoda</taxon>
        <taxon>Harpacticoida</taxon>
        <taxon>Harpacticidae</taxon>
        <taxon>Tigriopus</taxon>
    </lineage>
</organism>
<dbReference type="AlphaFoldDB" id="A0A553NCG6"/>
<evidence type="ECO:0000256" key="7">
    <source>
        <dbReference type="ARBA" id="ARBA00023295"/>
    </source>
</evidence>
<keyword evidence="4 8" id="KW-0378">Hydrolase</keyword>
<keyword evidence="5" id="KW-0325">Glycoprotein</keyword>
<comment type="caution">
    <text evidence="12">The sequence shown here is derived from an EMBL/GenBank/DDBJ whole genome shotgun (WGS) entry which is preliminary data.</text>
</comment>
<dbReference type="InterPro" id="IPR051887">
    <property type="entry name" value="GH18_Domain-Containing"/>
</dbReference>
<evidence type="ECO:0000256" key="6">
    <source>
        <dbReference type="ARBA" id="ARBA00023228"/>
    </source>
</evidence>
<dbReference type="SMART" id="SM00636">
    <property type="entry name" value="Glyco_18"/>
    <property type="match status" value="1"/>
</dbReference>
<dbReference type="InterPro" id="IPR001223">
    <property type="entry name" value="Glyco_hydro18_cat"/>
</dbReference>
<dbReference type="PANTHER" id="PTHR46290">
    <property type="entry name" value="DI-N-ACETYLCHITOBIASE"/>
    <property type="match status" value="1"/>
</dbReference>
<evidence type="ECO:0000259" key="11">
    <source>
        <dbReference type="PROSITE" id="PS51910"/>
    </source>
</evidence>
<keyword evidence="6" id="KW-0458">Lysosome</keyword>
<name>A0A553NCG6_TIGCA</name>
<dbReference type="InterPro" id="IPR001579">
    <property type="entry name" value="Glyco_hydro_18_chit_AS"/>
</dbReference>